<gene>
    <name evidence="20" type="ORF">ACFQNG_11130</name>
</gene>
<evidence type="ECO:0000256" key="4">
    <source>
        <dbReference type="ARBA" id="ARBA00005189"/>
    </source>
</evidence>
<dbReference type="SUPFAM" id="SSF53738">
    <property type="entry name" value="Phosphoglucomutase, first 3 domains"/>
    <property type="match status" value="3"/>
</dbReference>
<evidence type="ECO:0000256" key="2">
    <source>
        <dbReference type="ARBA" id="ARBA00001946"/>
    </source>
</evidence>
<dbReference type="Pfam" id="PF02878">
    <property type="entry name" value="PGM_PMM_I"/>
    <property type="match status" value="1"/>
</dbReference>
<keyword evidence="7" id="KW-0313">Glucose metabolism</keyword>
<dbReference type="PANTHER" id="PTHR45745:SF1">
    <property type="entry name" value="PHOSPHOGLUCOMUTASE 2B-RELATED"/>
    <property type="match status" value="1"/>
</dbReference>
<dbReference type="InterPro" id="IPR005843">
    <property type="entry name" value="A-D-PHexomutase_C"/>
</dbReference>
<comment type="pathway">
    <text evidence="3">Glycolipid metabolism; diglucosyl-diacylglycerol biosynthesis.</text>
</comment>
<dbReference type="Proteomes" id="UP001596500">
    <property type="component" value="Unassembled WGS sequence"/>
</dbReference>
<evidence type="ECO:0000256" key="10">
    <source>
        <dbReference type="ARBA" id="ARBA00022842"/>
    </source>
</evidence>
<keyword evidence="21" id="KW-1185">Reference proteome</keyword>
<dbReference type="Pfam" id="PF02879">
    <property type="entry name" value="PGM_PMM_II"/>
    <property type="match status" value="1"/>
</dbReference>
<dbReference type="Gene3D" id="3.30.310.50">
    <property type="entry name" value="Alpha-D-phosphohexomutase, C-terminal domain"/>
    <property type="match status" value="1"/>
</dbReference>
<dbReference type="RefSeq" id="WP_379865009.1">
    <property type="nucleotide sequence ID" value="NZ_JBHTBW010000032.1"/>
</dbReference>
<dbReference type="InterPro" id="IPR036900">
    <property type="entry name" value="A-D-PHexomutase_C_sf"/>
</dbReference>
<evidence type="ECO:0000256" key="15">
    <source>
        <dbReference type="RuleBase" id="RU004326"/>
    </source>
</evidence>
<organism evidence="20 21">
    <name type="scientific">Laceyella putida</name>
    <dbReference type="NCBI Taxonomy" id="110101"/>
    <lineage>
        <taxon>Bacteria</taxon>
        <taxon>Bacillati</taxon>
        <taxon>Bacillota</taxon>
        <taxon>Bacilli</taxon>
        <taxon>Bacillales</taxon>
        <taxon>Thermoactinomycetaceae</taxon>
        <taxon>Laceyella</taxon>
    </lineage>
</organism>
<dbReference type="Pfam" id="PF00408">
    <property type="entry name" value="PGM_PMM_IV"/>
    <property type="match status" value="1"/>
</dbReference>
<dbReference type="CDD" id="cd05799">
    <property type="entry name" value="PGM2"/>
    <property type="match status" value="1"/>
</dbReference>
<comment type="cofactor">
    <cofactor evidence="2">
        <name>Mg(2+)</name>
        <dbReference type="ChEBI" id="CHEBI:18420"/>
    </cofactor>
</comment>
<dbReference type="PROSITE" id="PS00710">
    <property type="entry name" value="PGM_PMM"/>
    <property type="match status" value="1"/>
</dbReference>
<evidence type="ECO:0000256" key="7">
    <source>
        <dbReference type="ARBA" id="ARBA00022526"/>
    </source>
</evidence>
<evidence type="ECO:0000256" key="6">
    <source>
        <dbReference type="ARBA" id="ARBA00012728"/>
    </source>
</evidence>
<keyword evidence="10 15" id="KW-0460">Magnesium</keyword>
<dbReference type="InterPro" id="IPR005845">
    <property type="entry name" value="A-D-PHexomutase_a/b/a-II"/>
</dbReference>
<comment type="similarity">
    <text evidence="5 15">Belongs to the phosphohexose mutase family.</text>
</comment>
<feature type="domain" description="Alpha-D-phosphohexomutase C-terminal" evidence="16">
    <location>
        <begin position="511"/>
        <end position="544"/>
    </location>
</feature>
<comment type="catalytic activity">
    <reaction evidence="1">
        <text>alpha-D-glucose 1-phosphate = alpha-D-glucose 6-phosphate</text>
        <dbReference type="Rhea" id="RHEA:23536"/>
        <dbReference type="ChEBI" id="CHEBI:58225"/>
        <dbReference type="ChEBI" id="CHEBI:58601"/>
        <dbReference type="EC" id="5.4.2.2"/>
    </reaction>
</comment>
<evidence type="ECO:0000256" key="9">
    <source>
        <dbReference type="ARBA" id="ARBA00022723"/>
    </source>
</evidence>
<comment type="caution">
    <text evidence="20">The sequence shown here is derived from an EMBL/GenBank/DDBJ whole genome shotgun (WGS) entry which is preliminary data.</text>
</comment>
<keyword evidence="7" id="KW-0119">Carbohydrate metabolism</keyword>
<evidence type="ECO:0000256" key="11">
    <source>
        <dbReference type="ARBA" id="ARBA00023235"/>
    </source>
</evidence>
<accession>A0ABW2RL10</accession>
<proteinExistence type="inferred from homology"/>
<sequence>MSHYRQEYERWLNAAHLEPRWKKELEEIADDETEIEDRFYKALEFGTAGMRGLIGAGTNRINPYTIRKATQGLAQYIEKQGTEAKRKGVVIAYDSRHLSPELAQEAGLVLARHGVRAYVFDALRPTPELSFAVRHLGATAGIMITASHNPREYNGYKVYGADGAQIATKLADAIIHEISSVPDELRVEKADLADAQAKGLYQVIGAEIDDAYHDRLQTLINQPHESHRQVKIVYTPLHGTGNKPVRRILQTMGFTQVYVVPEQERPDPDFSTVSSPNPEEHEAFKLAIQLAEQVDASLIMGTDPDADRVGVAVRDDQGKFVILTGNQLGALLMEYLLSERARKGTLPRNGCVINTVVTSDMGEAIAKHYGVETLKTLTGFKYIAEQIKRFEETGEKTFLFGYEESYGYLAGDFCRDKDAVQACMLAAEMASYYQAQGMTLYQVLQQLFAKVGYYKEELLSLTLTGVEGVRKIQAIMESLRNQAPLSIAGSVVKETKDYLHGIDQLPKANVLKFILEDDSWIAIRPSGTEPKIKFYLAVKGTDAHHADRRLHELRQAVDTWIR</sequence>
<evidence type="ECO:0000259" key="19">
    <source>
        <dbReference type="Pfam" id="PF02880"/>
    </source>
</evidence>
<dbReference type="InterPro" id="IPR016055">
    <property type="entry name" value="A-D-PHexomutase_a/b/a-I/II/III"/>
</dbReference>
<evidence type="ECO:0000256" key="1">
    <source>
        <dbReference type="ARBA" id="ARBA00000443"/>
    </source>
</evidence>
<dbReference type="Pfam" id="PF02880">
    <property type="entry name" value="PGM_PMM_III"/>
    <property type="match status" value="1"/>
</dbReference>
<evidence type="ECO:0000259" key="18">
    <source>
        <dbReference type="Pfam" id="PF02879"/>
    </source>
</evidence>
<comment type="pathway">
    <text evidence="4">Lipid metabolism.</text>
</comment>
<keyword evidence="9 15" id="KW-0479">Metal-binding</keyword>
<evidence type="ECO:0000313" key="20">
    <source>
        <dbReference type="EMBL" id="MFC7441665.1"/>
    </source>
</evidence>
<dbReference type="Gene3D" id="3.40.120.10">
    <property type="entry name" value="Alpha-D-Glucose-1,6-Bisphosphate, subunit A, domain 3"/>
    <property type="match status" value="3"/>
</dbReference>
<dbReference type="EMBL" id="JBHTBW010000032">
    <property type="protein sequence ID" value="MFC7441665.1"/>
    <property type="molecule type" value="Genomic_DNA"/>
</dbReference>
<evidence type="ECO:0000256" key="14">
    <source>
        <dbReference type="ARBA" id="ARBA00041467"/>
    </source>
</evidence>
<evidence type="ECO:0000259" key="17">
    <source>
        <dbReference type="Pfam" id="PF02878"/>
    </source>
</evidence>
<evidence type="ECO:0000256" key="13">
    <source>
        <dbReference type="ARBA" id="ARBA00041398"/>
    </source>
</evidence>
<dbReference type="PRINTS" id="PR00509">
    <property type="entry name" value="PGMPMM"/>
</dbReference>
<evidence type="ECO:0000256" key="3">
    <source>
        <dbReference type="ARBA" id="ARBA00005164"/>
    </source>
</evidence>
<name>A0ABW2RL10_9BACL</name>
<reference evidence="21" key="1">
    <citation type="journal article" date="2019" name="Int. J. Syst. Evol. Microbiol.">
        <title>The Global Catalogue of Microorganisms (GCM) 10K type strain sequencing project: providing services to taxonomists for standard genome sequencing and annotation.</title>
        <authorList>
            <consortium name="The Broad Institute Genomics Platform"/>
            <consortium name="The Broad Institute Genome Sequencing Center for Infectious Disease"/>
            <person name="Wu L."/>
            <person name="Ma J."/>
        </authorList>
    </citation>
    <scope>NUCLEOTIDE SEQUENCE [LARGE SCALE GENOMIC DNA]</scope>
    <source>
        <strain evidence="21">CGMCC 1.12942</strain>
    </source>
</reference>
<dbReference type="InterPro" id="IPR016066">
    <property type="entry name" value="A-D-PHexomutase_CS"/>
</dbReference>
<dbReference type="InterPro" id="IPR005846">
    <property type="entry name" value="A-D-PHexomutase_a/b/a-III"/>
</dbReference>
<evidence type="ECO:0000256" key="12">
    <source>
        <dbReference type="ARBA" id="ARBA00039995"/>
    </source>
</evidence>
<keyword evidence="11 20" id="KW-0413">Isomerase</keyword>
<protein>
    <recommendedName>
        <fullName evidence="12">Phosphoglucomutase</fullName>
        <ecNumber evidence="6">5.4.2.2</ecNumber>
    </recommendedName>
    <alternativeName>
        <fullName evidence="14">Alpha-phosphoglucomutase</fullName>
    </alternativeName>
    <alternativeName>
        <fullName evidence="13">Glucose phosphomutase</fullName>
    </alternativeName>
</protein>
<evidence type="ECO:0000259" key="16">
    <source>
        <dbReference type="Pfam" id="PF00408"/>
    </source>
</evidence>
<keyword evidence="8" id="KW-0597">Phosphoprotein</keyword>
<dbReference type="InterPro" id="IPR005844">
    <property type="entry name" value="A-D-PHexomutase_a/b/a-I"/>
</dbReference>
<evidence type="ECO:0000256" key="8">
    <source>
        <dbReference type="ARBA" id="ARBA00022553"/>
    </source>
</evidence>
<feature type="domain" description="Alpha-D-phosphohexomutase alpha/beta/alpha" evidence="18">
    <location>
        <begin position="210"/>
        <end position="317"/>
    </location>
</feature>
<dbReference type="EC" id="5.4.2.2" evidence="6"/>
<dbReference type="SUPFAM" id="SSF55957">
    <property type="entry name" value="Phosphoglucomutase, C-terminal domain"/>
    <property type="match status" value="1"/>
</dbReference>
<evidence type="ECO:0000256" key="5">
    <source>
        <dbReference type="ARBA" id="ARBA00010231"/>
    </source>
</evidence>
<dbReference type="GO" id="GO:0016853">
    <property type="term" value="F:isomerase activity"/>
    <property type="evidence" value="ECO:0007669"/>
    <property type="project" value="UniProtKB-KW"/>
</dbReference>
<feature type="domain" description="Alpha-D-phosphohexomutase alpha/beta/alpha" evidence="19">
    <location>
        <begin position="325"/>
        <end position="450"/>
    </location>
</feature>
<dbReference type="InterPro" id="IPR005841">
    <property type="entry name" value="Alpha-D-phosphohexomutase_SF"/>
</dbReference>
<evidence type="ECO:0000313" key="21">
    <source>
        <dbReference type="Proteomes" id="UP001596500"/>
    </source>
</evidence>
<dbReference type="PANTHER" id="PTHR45745">
    <property type="entry name" value="PHOSPHOMANNOMUTASE 45A"/>
    <property type="match status" value="1"/>
</dbReference>
<feature type="domain" description="Alpha-D-phosphohexomutase alpha/beta/alpha" evidence="17">
    <location>
        <begin position="44"/>
        <end position="179"/>
    </location>
</feature>